<feature type="domain" description="C1q" evidence="2">
    <location>
        <begin position="455"/>
        <end position="606"/>
    </location>
</feature>
<evidence type="ECO:0000256" key="1">
    <source>
        <dbReference type="SAM" id="MobiDB-lite"/>
    </source>
</evidence>
<comment type="caution">
    <text evidence="3">The sequence shown here is derived from an EMBL/GenBank/DDBJ whole genome shotgun (WGS) entry which is preliminary data.</text>
</comment>
<feature type="compositionally biased region" description="Polar residues" evidence="1">
    <location>
        <begin position="313"/>
        <end position="322"/>
    </location>
</feature>
<dbReference type="Pfam" id="PF00386">
    <property type="entry name" value="C1q"/>
    <property type="match status" value="1"/>
</dbReference>
<evidence type="ECO:0000259" key="2">
    <source>
        <dbReference type="PROSITE" id="PS50871"/>
    </source>
</evidence>
<dbReference type="Gene3D" id="2.60.120.40">
    <property type="match status" value="1"/>
</dbReference>
<dbReference type="SUPFAM" id="SSF49842">
    <property type="entry name" value="TNF-like"/>
    <property type="match status" value="1"/>
</dbReference>
<dbReference type="InterPro" id="IPR008983">
    <property type="entry name" value="Tumour_necrosis_fac-like_dom"/>
</dbReference>
<organism evidence="3 4">
    <name type="scientific">Cytobacillus purgationiresistens</name>
    <dbReference type="NCBI Taxonomy" id="863449"/>
    <lineage>
        <taxon>Bacteria</taxon>
        <taxon>Bacillati</taxon>
        <taxon>Bacillota</taxon>
        <taxon>Bacilli</taxon>
        <taxon>Bacillales</taxon>
        <taxon>Bacillaceae</taxon>
        <taxon>Cytobacillus</taxon>
    </lineage>
</organism>
<reference evidence="3 4" key="1">
    <citation type="submission" date="2023-07" db="EMBL/GenBank/DDBJ databases">
        <title>Genomic Encyclopedia of Type Strains, Phase IV (KMG-IV): sequencing the most valuable type-strain genomes for metagenomic binning, comparative biology and taxonomic classification.</title>
        <authorList>
            <person name="Goeker M."/>
        </authorList>
    </citation>
    <scope>NUCLEOTIDE SEQUENCE [LARGE SCALE GENOMIC DNA]</scope>
    <source>
        <strain evidence="3 4">DSM 23494</strain>
    </source>
</reference>
<dbReference type="RefSeq" id="WP_307473890.1">
    <property type="nucleotide sequence ID" value="NZ_JAUSUB010000006.1"/>
</dbReference>
<gene>
    <name evidence="3" type="ORF">J2S17_001797</name>
</gene>
<name>A0ABU0AFX6_9BACI</name>
<dbReference type="PROSITE" id="PS50871">
    <property type="entry name" value="C1Q"/>
    <property type="match status" value="1"/>
</dbReference>
<dbReference type="EMBL" id="JAUSUB010000006">
    <property type="protein sequence ID" value="MDQ0269925.1"/>
    <property type="molecule type" value="Genomic_DNA"/>
</dbReference>
<proteinExistence type="predicted"/>
<protein>
    <recommendedName>
        <fullName evidence="2">C1q domain-containing protein</fullName>
    </recommendedName>
</protein>
<evidence type="ECO:0000313" key="3">
    <source>
        <dbReference type="EMBL" id="MDQ0269925.1"/>
    </source>
</evidence>
<accession>A0ABU0AFX6</accession>
<sequence>MAKVDWTYGEVVKPDDLNDIGREINDKETPTGAQQKVDAHANLKDNPHNTTAEQVGLGNVTNIRQASKAEFDSHADNIGNPHQTTATQVGAYTKQEADNKYETTSGAQSKATAAETAAINWAKSFGVGDVAKDIRDTDLNLLDLSGFYRGQNLGNAPEGSNWYYIIHIKHANTYKTQIAIRTSISSTRIHHRNLNNGKWSKWTSLNNNYRTKLSSAFDILTLEAGQYYAGGSAITNGPLTNDSSWFNIDVTETEESAALSEKMKQFVVTRNYDGRMFKGFVHSDGAFKGWKEIETVDGTQSKVNAHEQKNDNPHNTTKNQVGLGNVPNYGAASQAEAEAGSSNSVLMTAQRTKQAIDKFAQTPPLTLTNGTPKISLSNSSQSLLPTLIDLGVGMHTFYAHSNVPDIPDTLRGFIHLTGVNPAYGYVWATDHRNNLFTNYVNNNVWTGWRKLNNSSYVVATTPSTGTRQALTKGANNKLNFSRELCDSGNDYNVSNMRYTARYDGLYLFNASAFFESPYVYQNFELKLYVNDSEKAVIGNVRNRAETPSTTYNFEQIVSGSVVLNLKAGDYVELYVYVGQTSQWDEFALRYHDSRFNYFIVTELGGKDYDSFF</sequence>
<dbReference type="InterPro" id="IPR001073">
    <property type="entry name" value="C1q_dom"/>
</dbReference>
<evidence type="ECO:0000313" key="4">
    <source>
        <dbReference type="Proteomes" id="UP001238088"/>
    </source>
</evidence>
<keyword evidence="4" id="KW-1185">Reference proteome</keyword>
<dbReference type="Proteomes" id="UP001238088">
    <property type="component" value="Unassembled WGS sequence"/>
</dbReference>
<dbReference type="CDD" id="cd19958">
    <property type="entry name" value="pyocin_knob"/>
    <property type="match status" value="1"/>
</dbReference>
<feature type="region of interest" description="Disordered" evidence="1">
    <location>
        <begin position="305"/>
        <end position="328"/>
    </location>
</feature>